<gene>
    <name evidence="1" type="ORF">ACFSUC_09375</name>
</gene>
<dbReference type="InterPro" id="IPR008767">
    <property type="entry name" value="Phage_SPP1_head-tail_adaptor"/>
</dbReference>
<dbReference type="Pfam" id="PF05521">
    <property type="entry name" value="Phage_HCP"/>
    <property type="match status" value="1"/>
</dbReference>
<sequence>MNAGKMKKIELWGSTRVKNELGKWEEQPNKIKDIGAMIIPQTGRMSRQQGIETIISKCTTKIVVRYISGKDIKPDMWFKYGDHRFDILYILNPYMANKTIEIFCEERV</sequence>
<dbReference type="EMBL" id="JBHUMM010000015">
    <property type="protein sequence ID" value="MFD2671817.1"/>
    <property type="molecule type" value="Genomic_DNA"/>
</dbReference>
<evidence type="ECO:0000313" key="1">
    <source>
        <dbReference type="EMBL" id="MFD2671817.1"/>
    </source>
</evidence>
<keyword evidence="2" id="KW-1185">Reference proteome</keyword>
<name>A0ABW5RCM5_9BACL</name>
<dbReference type="InterPro" id="IPR038666">
    <property type="entry name" value="SSP1_head-tail_sf"/>
</dbReference>
<dbReference type="Gene3D" id="2.40.10.270">
    <property type="entry name" value="Bacteriophage SPP1 head-tail adaptor protein"/>
    <property type="match status" value="1"/>
</dbReference>
<proteinExistence type="predicted"/>
<reference evidence="2" key="1">
    <citation type="journal article" date="2019" name="Int. J. Syst. Evol. Microbiol.">
        <title>The Global Catalogue of Microorganisms (GCM) 10K type strain sequencing project: providing services to taxonomists for standard genome sequencing and annotation.</title>
        <authorList>
            <consortium name="The Broad Institute Genomics Platform"/>
            <consortium name="The Broad Institute Genome Sequencing Center for Infectious Disease"/>
            <person name="Wu L."/>
            <person name="Ma J."/>
        </authorList>
    </citation>
    <scope>NUCLEOTIDE SEQUENCE [LARGE SCALE GENOMIC DNA]</scope>
    <source>
        <strain evidence="2">KCTC 33676</strain>
    </source>
</reference>
<comment type="caution">
    <text evidence="1">The sequence shown here is derived from an EMBL/GenBank/DDBJ whole genome shotgun (WGS) entry which is preliminary data.</text>
</comment>
<accession>A0ABW5RCM5</accession>
<dbReference type="RefSeq" id="WP_379929291.1">
    <property type="nucleotide sequence ID" value="NZ_JBHUMM010000015.1"/>
</dbReference>
<dbReference type="Proteomes" id="UP001597497">
    <property type="component" value="Unassembled WGS sequence"/>
</dbReference>
<protein>
    <submittedName>
        <fullName evidence="1">Head-tail adaptor protein</fullName>
    </submittedName>
</protein>
<evidence type="ECO:0000313" key="2">
    <source>
        <dbReference type="Proteomes" id="UP001597497"/>
    </source>
</evidence>
<organism evidence="1 2">
    <name type="scientific">Marinicrinis sediminis</name>
    <dbReference type="NCBI Taxonomy" id="1652465"/>
    <lineage>
        <taxon>Bacteria</taxon>
        <taxon>Bacillati</taxon>
        <taxon>Bacillota</taxon>
        <taxon>Bacilli</taxon>
        <taxon>Bacillales</taxon>
        <taxon>Paenibacillaceae</taxon>
    </lineage>
</organism>